<accession>A0A7C3KIK8</accession>
<evidence type="ECO:0000259" key="1">
    <source>
        <dbReference type="Pfam" id="PF00111"/>
    </source>
</evidence>
<comment type="caution">
    <text evidence="2">The sequence shown here is derived from an EMBL/GenBank/DDBJ whole genome shotgun (WGS) entry which is preliminary data.</text>
</comment>
<reference evidence="2" key="1">
    <citation type="journal article" date="2020" name="mSystems">
        <title>Genome- and Community-Level Interaction Insights into Carbon Utilization and Element Cycling Functions of Hydrothermarchaeota in Hydrothermal Sediment.</title>
        <authorList>
            <person name="Zhou Z."/>
            <person name="Liu Y."/>
            <person name="Xu W."/>
            <person name="Pan J."/>
            <person name="Luo Z.H."/>
            <person name="Li M."/>
        </authorList>
    </citation>
    <scope>NUCLEOTIDE SEQUENCE [LARGE SCALE GENOMIC DNA]</scope>
    <source>
        <strain evidence="2">SpSt-418</strain>
    </source>
</reference>
<dbReference type="InterPro" id="IPR012675">
    <property type="entry name" value="Beta-grasp_dom_sf"/>
</dbReference>
<dbReference type="PROSITE" id="PS00197">
    <property type="entry name" value="2FE2S_FER_1"/>
    <property type="match status" value="1"/>
</dbReference>
<evidence type="ECO:0000313" key="2">
    <source>
        <dbReference type="EMBL" id="HFN00852.1"/>
    </source>
</evidence>
<dbReference type="CDD" id="cd00207">
    <property type="entry name" value="fer2"/>
    <property type="match status" value="1"/>
</dbReference>
<dbReference type="InterPro" id="IPR036010">
    <property type="entry name" value="2Fe-2S_ferredoxin-like_sf"/>
</dbReference>
<dbReference type="InterPro" id="IPR006058">
    <property type="entry name" value="2Fe2S_fd_BS"/>
</dbReference>
<name>A0A7C3KIK8_9CYAN</name>
<organism evidence="2">
    <name type="scientific">Oscillatoriales cyanobacterium SpSt-418</name>
    <dbReference type="NCBI Taxonomy" id="2282169"/>
    <lineage>
        <taxon>Bacteria</taxon>
        <taxon>Bacillati</taxon>
        <taxon>Cyanobacteriota</taxon>
        <taxon>Cyanophyceae</taxon>
        <taxon>Oscillatoriophycideae</taxon>
        <taxon>Oscillatoriales</taxon>
    </lineage>
</organism>
<dbReference type="Gene3D" id="3.10.20.30">
    <property type="match status" value="1"/>
</dbReference>
<dbReference type="GO" id="GO:0051537">
    <property type="term" value="F:2 iron, 2 sulfur cluster binding"/>
    <property type="evidence" value="ECO:0007669"/>
    <property type="project" value="InterPro"/>
</dbReference>
<dbReference type="Pfam" id="PF00111">
    <property type="entry name" value="Fer2"/>
    <property type="match status" value="1"/>
</dbReference>
<dbReference type="AlphaFoldDB" id="A0A7C3KIK8"/>
<sequence>MVTVEAQRDLTFSLNHSTICLSGVSPNQTLLEYLRLTGYVGTKEGCGDGDCGACTVVLIGADEQGKPQPTQYPN</sequence>
<proteinExistence type="predicted"/>
<dbReference type="SUPFAM" id="SSF54292">
    <property type="entry name" value="2Fe-2S ferredoxin-like"/>
    <property type="match status" value="1"/>
</dbReference>
<gene>
    <name evidence="2" type="ORF">ENR64_24470</name>
</gene>
<protein>
    <submittedName>
        <fullName evidence="2">2Fe-2S iron-sulfur cluster binding domain-containing protein</fullName>
    </submittedName>
</protein>
<dbReference type="InterPro" id="IPR001041">
    <property type="entry name" value="2Fe-2S_ferredoxin-type"/>
</dbReference>
<dbReference type="EMBL" id="DSRU01000345">
    <property type="protein sequence ID" value="HFN00852.1"/>
    <property type="molecule type" value="Genomic_DNA"/>
</dbReference>
<feature type="domain" description="2Fe-2S ferredoxin-type" evidence="1">
    <location>
        <begin position="24"/>
        <end position="61"/>
    </location>
</feature>